<evidence type="ECO:0000256" key="4">
    <source>
        <dbReference type="ARBA" id="ARBA00023136"/>
    </source>
</evidence>
<feature type="domain" description="Sugar phosphate transporter" evidence="7">
    <location>
        <begin position="80"/>
        <end position="377"/>
    </location>
</feature>
<keyword evidence="3 6" id="KW-1133">Transmembrane helix</keyword>
<dbReference type="EMBL" id="JAEPRE010000002">
    <property type="protein sequence ID" value="KAG2237895.1"/>
    <property type="molecule type" value="Genomic_DNA"/>
</dbReference>
<evidence type="ECO:0000256" key="1">
    <source>
        <dbReference type="ARBA" id="ARBA00004141"/>
    </source>
</evidence>
<dbReference type="AlphaFoldDB" id="A0A8H7SWX6"/>
<protein>
    <recommendedName>
        <fullName evidence="7">Sugar phosphate transporter domain-containing protein</fullName>
    </recommendedName>
</protein>
<dbReference type="SUPFAM" id="SSF103481">
    <property type="entry name" value="Multidrug resistance efflux transporter EmrE"/>
    <property type="match status" value="1"/>
</dbReference>
<gene>
    <name evidence="8" type="ORF">INT48_002200</name>
</gene>
<feature type="region of interest" description="Disordered" evidence="5">
    <location>
        <begin position="51"/>
        <end position="73"/>
    </location>
</feature>
<feature type="transmembrane region" description="Helical" evidence="6">
    <location>
        <begin position="200"/>
        <end position="217"/>
    </location>
</feature>
<name>A0A8H7SWX6_9FUNG</name>
<dbReference type="Proteomes" id="UP000613177">
    <property type="component" value="Unassembled WGS sequence"/>
</dbReference>
<feature type="transmembrane region" description="Helical" evidence="6">
    <location>
        <begin position="171"/>
        <end position="188"/>
    </location>
</feature>
<reference evidence="8" key="1">
    <citation type="submission" date="2021-01" db="EMBL/GenBank/DDBJ databases">
        <title>Metabolic potential, ecology and presence of endohyphal bacteria is reflected in genomic diversity of Mucoromycotina.</title>
        <authorList>
            <person name="Muszewska A."/>
            <person name="Okrasinska A."/>
            <person name="Steczkiewicz K."/>
            <person name="Drgas O."/>
            <person name="Orlowska M."/>
            <person name="Perlinska-Lenart U."/>
            <person name="Aleksandrzak-Piekarczyk T."/>
            <person name="Szatraj K."/>
            <person name="Zielenkiewicz U."/>
            <person name="Pilsyk S."/>
            <person name="Malc E."/>
            <person name="Mieczkowski P."/>
            <person name="Kruszewska J.S."/>
            <person name="Biernat P."/>
            <person name="Pawlowska J."/>
        </authorList>
    </citation>
    <scope>NUCLEOTIDE SEQUENCE</scope>
    <source>
        <strain evidence="8">WA0000018081</strain>
    </source>
</reference>
<evidence type="ECO:0000256" key="6">
    <source>
        <dbReference type="SAM" id="Phobius"/>
    </source>
</evidence>
<organism evidence="8 9">
    <name type="scientific">Thamnidium elegans</name>
    <dbReference type="NCBI Taxonomy" id="101142"/>
    <lineage>
        <taxon>Eukaryota</taxon>
        <taxon>Fungi</taxon>
        <taxon>Fungi incertae sedis</taxon>
        <taxon>Mucoromycota</taxon>
        <taxon>Mucoromycotina</taxon>
        <taxon>Mucoromycetes</taxon>
        <taxon>Mucorales</taxon>
        <taxon>Mucorineae</taxon>
        <taxon>Mucoraceae</taxon>
        <taxon>Thamnidium</taxon>
    </lineage>
</organism>
<feature type="transmembrane region" description="Helical" evidence="6">
    <location>
        <begin position="142"/>
        <end position="165"/>
    </location>
</feature>
<proteinExistence type="predicted"/>
<feature type="transmembrane region" description="Helical" evidence="6">
    <location>
        <begin position="110"/>
        <end position="130"/>
    </location>
</feature>
<sequence>MPSTISPVDMQHQRNFFDNITSTKKHAKQQYMPNGANDNIPLNDYNNTPQLFHGKPTSSAPSRSSSRFHPSNVSLSENSKFLICCLMWYISSSLSSNSGKLIMNSFRYPVTLTIVQFLFVASWCAIMENLVKSRGIKKPTKVIIQTIVPLSLFMIVGHVFSSISISRIPVSLVHTIKATAPLFTVLFYRFIFKVQYSSKVYTALIPLTFGVILACSFTLSNNVIGLSCAMGSCLVFVMQNIFSKKLLFKESKMGDSNPNKLDKMNMMFYSSFISFTLMIPLWFYSDGFKLLFGDIETQLDISTSRLLTYFLLNGTTHFAQNWFAFTTLNMSSPVTYSIASLVKRIFVIVMSIIWFGQHVSVTQSLGIVLTFIGLWMYQKAKREVEQGETKACEKSLEVLPTSNVNNQFGEQANLVDEKSMFSNQSNQQDTYDINNNSHPAISVKKWIGNHLPGSNAARETKLL</sequence>
<dbReference type="PANTHER" id="PTHR11132">
    <property type="entry name" value="SOLUTE CARRIER FAMILY 35"/>
    <property type="match status" value="1"/>
</dbReference>
<accession>A0A8H7SWX6</accession>
<comment type="subcellular location">
    <subcellularLocation>
        <location evidence="1">Membrane</location>
        <topology evidence="1">Multi-pass membrane protein</topology>
    </subcellularLocation>
</comment>
<keyword evidence="9" id="KW-1185">Reference proteome</keyword>
<evidence type="ECO:0000256" key="2">
    <source>
        <dbReference type="ARBA" id="ARBA00022692"/>
    </source>
</evidence>
<dbReference type="Gene3D" id="1.10.3730.20">
    <property type="match status" value="1"/>
</dbReference>
<evidence type="ECO:0000259" key="7">
    <source>
        <dbReference type="Pfam" id="PF03151"/>
    </source>
</evidence>
<evidence type="ECO:0000313" key="9">
    <source>
        <dbReference type="Proteomes" id="UP000613177"/>
    </source>
</evidence>
<evidence type="ECO:0000256" key="5">
    <source>
        <dbReference type="SAM" id="MobiDB-lite"/>
    </source>
</evidence>
<comment type="caution">
    <text evidence="8">The sequence shown here is derived from an EMBL/GenBank/DDBJ whole genome shotgun (WGS) entry which is preliminary data.</text>
</comment>
<dbReference type="Pfam" id="PF03151">
    <property type="entry name" value="TPT"/>
    <property type="match status" value="1"/>
</dbReference>
<evidence type="ECO:0000313" key="8">
    <source>
        <dbReference type="EMBL" id="KAG2237895.1"/>
    </source>
</evidence>
<keyword evidence="2 6" id="KW-0812">Transmembrane</keyword>
<dbReference type="InterPro" id="IPR050186">
    <property type="entry name" value="TPT_transporter"/>
</dbReference>
<keyword evidence="4 6" id="KW-0472">Membrane</keyword>
<feature type="compositionally biased region" description="Low complexity" evidence="5">
    <location>
        <begin position="58"/>
        <end position="73"/>
    </location>
</feature>
<feature type="transmembrane region" description="Helical" evidence="6">
    <location>
        <begin position="361"/>
        <end position="377"/>
    </location>
</feature>
<dbReference type="InterPro" id="IPR037185">
    <property type="entry name" value="EmrE-like"/>
</dbReference>
<dbReference type="GO" id="GO:0016020">
    <property type="term" value="C:membrane"/>
    <property type="evidence" value="ECO:0007669"/>
    <property type="project" value="UniProtKB-SubCell"/>
</dbReference>
<feature type="transmembrane region" description="Helical" evidence="6">
    <location>
        <begin position="264"/>
        <end position="284"/>
    </location>
</feature>
<evidence type="ECO:0000256" key="3">
    <source>
        <dbReference type="ARBA" id="ARBA00022989"/>
    </source>
</evidence>
<dbReference type="InterPro" id="IPR004853">
    <property type="entry name" value="Sugar_P_trans_dom"/>
</dbReference>